<protein>
    <submittedName>
        <fullName evidence="1">Uncharacterized protein</fullName>
    </submittedName>
</protein>
<dbReference type="Proteomes" id="UP000051952">
    <property type="component" value="Unassembled WGS sequence"/>
</dbReference>
<accession>A0A0S4IV56</accession>
<dbReference type="AlphaFoldDB" id="A0A0S4IV56"/>
<gene>
    <name evidence="1" type="ORF">BSAL_63125</name>
</gene>
<keyword evidence="2" id="KW-1185">Reference proteome</keyword>
<proteinExistence type="predicted"/>
<organism evidence="1 2">
    <name type="scientific">Bodo saltans</name>
    <name type="common">Flagellated protozoan</name>
    <dbReference type="NCBI Taxonomy" id="75058"/>
    <lineage>
        <taxon>Eukaryota</taxon>
        <taxon>Discoba</taxon>
        <taxon>Euglenozoa</taxon>
        <taxon>Kinetoplastea</taxon>
        <taxon>Metakinetoplastina</taxon>
        <taxon>Eubodonida</taxon>
        <taxon>Bodonidae</taxon>
        <taxon>Bodo</taxon>
    </lineage>
</organism>
<evidence type="ECO:0000313" key="2">
    <source>
        <dbReference type="Proteomes" id="UP000051952"/>
    </source>
</evidence>
<sequence length="107" mass="12328">MSLALKELEETVDPLFAKAQRDFEKTDETRYDQYLNVIALTDEVNALAMRAQRQVRRHNESALESRCSDVDRVLGVVDSQLSVLEVITKRAHQLDDELTLLLGRSYY</sequence>
<dbReference type="VEuPathDB" id="TriTrypDB:BSAL_63125"/>
<name>A0A0S4IV56_BODSA</name>
<evidence type="ECO:0000313" key="1">
    <source>
        <dbReference type="EMBL" id="CUF50713.1"/>
    </source>
</evidence>
<dbReference type="OrthoDB" id="250482at2759"/>
<reference evidence="2" key="1">
    <citation type="submission" date="2015-09" db="EMBL/GenBank/DDBJ databases">
        <authorList>
            <consortium name="Pathogen Informatics"/>
        </authorList>
    </citation>
    <scope>NUCLEOTIDE SEQUENCE [LARGE SCALE GENOMIC DNA]</scope>
    <source>
        <strain evidence="2">Lake Konstanz</strain>
    </source>
</reference>
<dbReference type="EMBL" id="CYKH01000341">
    <property type="protein sequence ID" value="CUF50713.1"/>
    <property type="molecule type" value="Genomic_DNA"/>
</dbReference>